<keyword evidence="4" id="KW-1185">Reference proteome</keyword>
<evidence type="ECO:0000256" key="1">
    <source>
        <dbReference type="SAM" id="SignalP"/>
    </source>
</evidence>
<feature type="chain" id="PRO_5046196382" evidence="1">
    <location>
        <begin position="21"/>
        <end position="361"/>
    </location>
</feature>
<protein>
    <submittedName>
        <fullName evidence="3">ADYC domain-containing protein</fullName>
    </submittedName>
</protein>
<feature type="domain" description="ADYC" evidence="2">
    <location>
        <begin position="129"/>
        <end position="309"/>
    </location>
</feature>
<evidence type="ECO:0000313" key="3">
    <source>
        <dbReference type="EMBL" id="MDC0721144.1"/>
    </source>
</evidence>
<dbReference type="InterPro" id="IPR045426">
    <property type="entry name" value="ADYC"/>
</dbReference>
<keyword evidence="1" id="KW-0732">Signal</keyword>
<dbReference type="Pfam" id="PF20032">
    <property type="entry name" value="ADYC"/>
    <property type="match status" value="1"/>
</dbReference>
<accession>A0ABT5E5L4</accession>
<dbReference type="Proteomes" id="UP001221686">
    <property type="component" value="Unassembled WGS sequence"/>
</dbReference>
<feature type="signal peptide" evidence="1">
    <location>
        <begin position="1"/>
        <end position="20"/>
    </location>
</feature>
<organism evidence="3 4">
    <name type="scientific">Nannocystis bainbridge</name>
    <dbReference type="NCBI Taxonomy" id="2995303"/>
    <lineage>
        <taxon>Bacteria</taxon>
        <taxon>Pseudomonadati</taxon>
        <taxon>Myxococcota</taxon>
        <taxon>Polyangia</taxon>
        <taxon>Nannocystales</taxon>
        <taxon>Nannocystaceae</taxon>
        <taxon>Nannocystis</taxon>
    </lineage>
</organism>
<evidence type="ECO:0000313" key="4">
    <source>
        <dbReference type="Proteomes" id="UP001221686"/>
    </source>
</evidence>
<evidence type="ECO:0000259" key="2">
    <source>
        <dbReference type="Pfam" id="PF20032"/>
    </source>
</evidence>
<name>A0ABT5E5L4_9BACT</name>
<gene>
    <name evidence="3" type="ORF">POL25_29835</name>
</gene>
<sequence length="361" mass="38311">MSRAFIRRFTIACPFLFTLAACDEDALAIGDDGDEIEFRTCPPACTGGDWGNTSYAGEWSLANINTGFGVPAANSLDGDASTATLTSAQGWFQNGYHTAGLVDVTADGELRLHYQVCFGNGCVLFPQTGAQVVGSKLYFQLGDGMETDTYWVRVHAYETRTIHNKTAHVYTLTTNAPNGTPQLPDESRPLCYANSAGENSARSVFLPGVQLDAELLTIDAATNGAIIACETGADGKIVLGFGYHPTDLATSNRYTGALKMTTGDICGTGHAYTSPGRLINIQDSLGINSWSSGSLTVREGDYDHTGMICRGTAFRGQDGVQLNQMLLQAPCLQEMPFCGSTLTSPGVKTATFGVKVEGGIM</sequence>
<reference evidence="3 4" key="1">
    <citation type="submission" date="2022-11" db="EMBL/GenBank/DDBJ databases">
        <title>Minimal conservation of predation-associated metabolite biosynthetic gene clusters underscores biosynthetic potential of Myxococcota including descriptions for ten novel species: Archangium lansinium sp. nov., Myxococcus landrumus sp. nov., Nannocystis bai.</title>
        <authorList>
            <person name="Ahearne A."/>
            <person name="Stevens C."/>
            <person name="Dowd S."/>
        </authorList>
    </citation>
    <scope>NUCLEOTIDE SEQUENCE [LARGE SCALE GENOMIC DNA]</scope>
    <source>
        <strain evidence="3 4">BB15-2</strain>
    </source>
</reference>
<dbReference type="EMBL" id="JAQNDL010000003">
    <property type="protein sequence ID" value="MDC0721144.1"/>
    <property type="molecule type" value="Genomic_DNA"/>
</dbReference>
<dbReference type="PROSITE" id="PS51257">
    <property type="entry name" value="PROKAR_LIPOPROTEIN"/>
    <property type="match status" value="1"/>
</dbReference>
<proteinExistence type="predicted"/>
<dbReference type="RefSeq" id="WP_272089644.1">
    <property type="nucleotide sequence ID" value="NZ_JAQNDL010000003.1"/>
</dbReference>
<comment type="caution">
    <text evidence="3">The sequence shown here is derived from an EMBL/GenBank/DDBJ whole genome shotgun (WGS) entry which is preliminary data.</text>
</comment>